<sequence>MELRSALQRAEKREHSLELPSLPRLGTGQTLCGKSKAIVCRVSVTDSIQEIEARTREIMDGLPRRLPLFCLEAKVSRVTQNDDASTGIITRGRRSFFGFGSKSEWFSVLCDSNCGFSAFLMTSLGVLSKIRQLMLKFYRF</sequence>
<comment type="caution">
    <text evidence="1">The sequence shown here is derived from an EMBL/GenBank/DDBJ whole genome shotgun (WGS) entry which is preliminary data.</text>
</comment>
<reference evidence="1" key="1">
    <citation type="submission" date="2013-11" db="EMBL/GenBank/DDBJ databases">
        <authorList>
            <person name="Sternberg P."/>
            <person name="Dillman A."/>
            <person name="Macchietto M."/>
        </authorList>
    </citation>
    <scope>NUCLEOTIDE SEQUENCE</scope>
    <source>
        <strain evidence="1">ALL</strain>
    </source>
</reference>
<organism evidence="1">
    <name type="scientific">Steinernema carpocapsae</name>
    <name type="common">Entomopathogenic nematode</name>
    <dbReference type="NCBI Taxonomy" id="34508"/>
    <lineage>
        <taxon>Eukaryota</taxon>
        <taxon>Metazoa</taxon>
        <taxon>Ecdysozoa</taxon>
        <taxon>Nematoda</taxon>
        <taxon>Chromadorea</taxon>
        <taxon>Rhabditida</taxon>
        <taxon>Tylenchina</taxon>
        <taxon>Panagrolaimomorpha</taxon>
        <taxon>Strongyloidoidea</taxon>
        <taxon>Steinernematidae</taxon>
        <taxon>Steinernema</taxon>
    </lineage>
</organism>
<dbReference type="AlphaFoldDB" id="A0A4U8V2H4"/>
<reference evidence="1" key="2">
    <citation type="journal article" date="2015" name="Genome Biol.">
        <title>Comparative genomics of Steinernema reveals deeply conserved gene regulatory networks.</title>
        <authorList>
            <person name="Dillman A.R."/>
            <person name="Macchietto M."/>
            <person name="Porter C.F."/>
            <person name="Rogers A."/>
            <person name="Williams B."/>
            <person name="Antoshechkin I."/>
            <person name="Lee M.M."/>
            <person name="Goodwin Z."/>
            <person name="Lu X."/>
            <person name="Lewis E.E."/>
            <person name="Goodrich-Blair H."/>
            <person name="Stock S.P."/>
            <person name="Adams B.J."/>
            <person name="Sternberg P.W."/>
            <person name="Mortazavi A."/>
        </authorList>
    </citation>
    <scope>NUCLEOTIDE SEQUENCE [LARGE SCALE GENOMIC DNA]</scope>
    <source>
        <strain evidence="1">ALL</strain>
    </source>
</reference>
<name>A0A4U8V2H4_STECR</name>
<accession>A0A4U8V2H4</accession>
<evidence type="ECO:0000313" key="1">
    <source>
        <dbReference type="EMBL" id="TMS40166.1"/>
    </source>
</evidence>
<dbReference type="EMBL" id="AZBU02000001">
    <property type="protein sequence ID" value="TMS40166.1"/>
    <property type="molecule type" value="Genomic_DNA"/>
</dbReference>
<gene>
    <name evidence="1" type="ORF">L596_006580</name>
</gene>
<proteinExistence type="predicted"/>
<reference evidence="1" key="3">
    <citation type="journal article" date="2019" name="G3 (Bethesda)">
        <title>Hybrid Assembly of the Genome of the Entomopathogenic Nematode Steinernema carpocapsae Identifies the X-Chromosome.</title>
        <authorList>
            <person name="Serra L."/>
            <person name="Macchietto M."/>
            <person name="Macias-Munoz A."/>
            <person name="McGill C.J."/>
            <person name="Rodriguez I.M."/>
            <person name="Rodriguez B."/>
            <person name="Murad R."/>
            <person name="Mortazavi A."/>
        </authorList>
    </citation>
    <scope>NUCLEOTIDE SEQUENCE [LARGE SCALE GENOMIC DNA]</scope>
    <source>
        <strain evidence="1">ALL</strain>
    </source>
</reference>
<protein>
    <submittedName>
        <fullName evidence="1">Uncharacterized protein</fullName>
    </submittedName>
</protein>